<evidence type="ECO:0008006" key="3">
    <source>
        <dbReference type="Google" id="ProtNLM"/>
    </source>
</evidence>
<accession>A0ABP6NR31</accession>
<proteinExistence type="predicted"/>
<sequence length="237" mass="24247">MLVRRSLLRRLGVGRFVAGARLDDAVRVAGELVADGRRVALEHVPGRGDDVAAELVTLASRVRTAGLADSCELTVPVDRVGRTAAGEIGRAGLAVVLDGTPADVDALADDLPGAGVVVRAGEPGAESRCRALASGHVRLTSGRGADADLAFVRCLNVLMAAGGRPAVATSDLRLIAIAGERAAWNGRTPDSWEHVMPYGVRTAEQHRLVAAGLTVRVAVPSGPGAPAVLARSLAGLA</sequence>
<dbReference type="EMBL" id="BAAAVV010000001">
    <property type="protein sequence ID" value="GAA3155985.1"/>
    <property type="molecule type" value="Genomic_DNA"/>
</dbReference>
<organism evidence="1 2">
    <name type="scientific">Blastococcus jejuensis</name>
    <dbReference type="NCBI Taxonomy" id="351224"/>
    <lineage>
        <taxon>Bacteria</taxon>
        <taxon>Bacillati</taxon>
        <taxon>Actinomycetota</taxon>
        <taxon>Actinomycetes</taxon>
        <taxon>Geodermatophilales</taxon>
        <taxon>Geodermatophilaceae</taxon>
        <taxon>Blastococcus</taxon>
    </lineage>
</organism>
<evidence type="ECO:0000313" key="2">
    <source>
        <dbReference type="Proteomes" id="UP001499924"/>
    </source>
</evidence>
<dbReference type="Proteomes" id="UP001499924">
    <property type="component" value="Unassembled WGS sequence"/>
</dbReference>
<dbReference type="Gene3D" id="3.20.20.220">
    <property type="match status" value="1"/>
</dbReference>
<reference evidence="2" key="1">
    <citation type="journal article" date="2019" name="Int. J. Syst. Evol. Microbiol.">
        <title>The Global Catalogue of Microorganisms (GCM) 10K type strain sequencing project: providing services to taxonomists for standard genome sequencing and annotation.</title>
        <authorList>
            <consortium name="The Broad Institute Genomics Platform"/>
            <consortium name="The Broad Institute Genome Sequencing Center for Infectious Disease"/>
            <person name="Wu L."/>
            <person name="Ma J."/>
        </authorList>
    </citation>
    <scope>NUCLEOTIDE SEQUENCE [LARGE SCALE GENOMIC DNA]</scope>
    <source>
        <strain evidence="2">JCM 15614</strain>
    </source>
</reference>
<dbReference type="RefSeq" id="WP_344686831.1">
    <property type="nucleotide sequence ID" value="NZ_BAAAVV010000001.1"/>
</dbReference>
<keyword evidence="2" id="KW-1185">Reference proteome</keyword>
<name>A0ABP6NR31_9ACTN</name>
<gene>
    <name evidence="1" type="ORF">GCM10010531_04100</name>
</gene>
<protein>
    <recommendedName>
        <fullName evidence="3">Proline dehydrogenase</fullName>
    </recommendedName>
</protein>
<comment type="caution">
    <text evidence="1">The sequence shown here is derived from an EMBL/GenBank/DDBJ whole genome shotgun (WGS) entry which is preliminary data.</text>
</comment>
<evidence type="ECO:0000313" key="1">
    <source>
        <dbReference type="EMBL" id="GAA3155985.1"/>
    </source>
</evidence>